<sequence>MVVVSIWIVLFAVFICGRSSHGDDRLAKKKPSAALKAKPSGRDGTARSSWTVADRTSMNTAAYMGGAAAAGACGCSAGHGGGGGSGGCGGGGGC</sequence>
<organism evidence="3">
    <name type="scientific">Panicum hallii</name>
    <dbReference type="NCBI Taxonomy" id="206008"/>
    <lineage>
        <taxon>Eukaryota</taxon>
        <taxon>Viridiplantae</taxon>
        <taxon>Streptophyta</taxon>
        <taxon>Embryophyta</taxon>
        <taxon>Tracheophyta</taxon>
        <taxon>Spermatophyta</taxon>
        <taxon>Magnoliopsida</taxon>
        <taxon>Liliopsida</taxon>
        <taxon>Poales</taxon>
        <taxon>Poaceae</taxon>
        <taxon>PACMAD clade</taxon>
        <taxon>Panicoideae</taxon>
        <taxon>Panicodae</taxon>
        <taxon>Paniceae</taxon>
        <taxon>Panicinae</taxon>
        <taxon>Panicum</taxon>
        <taxon>Panicum sect. Panicum</taxon>
    </lineage>
</organism>
<keyword evidence="2" id="KW-0732">Signal</keyword>
<gene>
    <name evidence="3" type="ORF">PAHAL_2G307200</name>
</gene>
<accession>A0A2T8KQY6</accession>
<feature type="signal peptide" evidence="2">
    <location>
        <begin position="1"/>
        <end position="22"/>
    </location>
</feature>
<dbReference type="Gramene" id="PVH64585">
    <property type="protein sequence ID" value="PVH64585"/>
    <property type="gene ID" value="PAHAL_2G307200"/>
</dbReference>
<feature type="chain" id="PRO_5015595410" evidence="2">
    <location>
        <begin position="23"/>
        <end position="94"/>
    </location>
</feature>
<dbReference type="Proteomes" id="UP000243499">
    <property type="component" value="Chromosome 2"/>
</dbReference>
<name>A0A2T8KQY6_9POAL</name>
<feature type="region of interest" description="Disordered" evidence="1">
    <location>
        <begin position="21"/>
        <end position="51"/>
    </location>
</feature>
<evidence type="ECO:0000256" key="1">
    <source>
        <dbReference type="SAM" id="MobiDB-lite"/>
    </source>
</evidence>
<evidence type="ECO:0000256" key="2">
    <source>
        <dbReference type="SAM" id="SignalP"/>
    </source>
</evidence>
<protein>
    <submittedName>
        <fullName evidence="3">Uncharacterized protein</fullName>
    </submittedName>
</protein>
<reference evidence="3" key="1">
    <citation type="submission" date="2018-04" db="EMBL/GenBank/DDBJ databases">
        <title>WGS assembly of Panicum hallii.</title>
        <authorList>
            <person name="Lovell J."/>
            <person name="Jenkins J."/>
            <person name="Lowry D."/>
            <person name="Mamidi S."/>
            <person name="Sreedasyam A."/>
            <person name="Weng X."/>
            <person name="Barry K."/>
            <person name="Bonette J."/>
            <person name="Campitelli B."/>
            <person name="Daum C."/>
            <person name="Gordon S."/>
            <person name="Gould B."/>
            <person name="Lipzen A."/>
            <person name="Macqueen A."/>
            <person name="Palacio-Mejia J."/>
            <person name="Plott C."/>
            <person name="Shakirov E."/>
            <person name="Shu S."/>
            <person name="Yoshinaga Y."/>
            <person name="Zane M."/>
            <person name="Rokhsar D."/>
            <person name="Grimwood J."/>
            <person name="Schmutz J."/>
            <person name="Juenger T."/>
        </authorList>
    </citation>
    <scope>NUCLEOTIDE SEQUENCE [LARGE SCALE GENOMIC DNA]</scope>
    <source>
        <strain evidence="3">FIL2</strain>
    </source>
</reference>
<proteinExistence type="predicted"/>
<evidence type="ECO:0000313" key="3">
    <source>
        <dbReference type="EMBL" id="PVH64585.1"/>
    </source>
</evidence>
<dbReference type="AlphaFoldDB" id="A0A2T8KQY6"/>
<dbReference type="EMBL" id="CM008047">
    <property type="protein sequence ID" value="PVH64585.1"/>
    <property type="molecule type" value="Genomic_DNA"/>
</dbReference>